<dbReference type="InterPro" id="IPR007553">
    <property type="entry name" value="2-thiour_desulf"/>
</dbReference>
<name>A0ABV9Q2H3_9BACL</name>
<protein>
    <submittedName>
        <fullName evidence="1">DUF523 domain-containing protein</fullName>
    </submittedName>
</protein>
<dbReference type="EMBL" id="JBHSHC010000080">
    <property type="protein sequence ID" value="MFC4767632.1"/>
    <property type="molecule type" value="Genomic_DNA"/>
</dbReference>
<dbReference type="RefSeq" id="WP_380025555.1">
    <property type="nucleotide sequence ID" value="NZ_JBHSHC010000080.1"/>
</dbReference>
<accession>A0ABV9Q2H3</accession>
<proteinExistence type="predicted"/>
<dbReference type="PANTHER" id="PTHR30087">
    <property type="entry name" value="INNER MEMBRANE PROTEIN"/>
    <property type="match status" value="1"/>
</dbReference>
<dbReference type="Proteomes" id="UP001596002">
    <property type="component" value="Unassembled WGS sequence"/>
</dbReference>
<dbReference type="Pfam" id="PF04463">
    <property type="entry name" value="2-thiour_desulf"/>
    <property type="match status" value="1"/>
</dbReference>
<evidence type="ECO:0000313" key="1">
    <source>
        <dbReference type="EMBL" id="MFC4767632.1"/>
    </source>
</evidence>
<gene>
    <name evidence="1" type="ORF">ACFO8Q_09690</name>
</gene>
<reference evidence="2" key="1">
    <citation type="journal article" date="2019" name="Int. J. Syst. Evol. Microbiol.">
        <title>The Global Catalogue of Microorganisms (GCM) 10K type strain sequencing project: providing services to taxonomists for standard genome sequencing and annotation.</title>
        <authorList>
            <consortium name="The Broad Institute Genomics Platform"/>
            <consortium name="The Broad Institute Genome Sequencing Center for Infectious Disease"/>
            <person name="Wu L."/>
            <person name="Ma J."/>
        </authorList>
    </citation>
    <scope>NUCLEOTIDE SEQUENCE [LARGE SCALE GENOMIC DNA]</scope>
    <source>
        <strain evidence="2">WYCCWR 12678</strain>
    </source>
</reference>
<sequence>MIVISACLIGCHCRYDGDANLVEELRSMVERGEAIPVCPEQMGGLSTPRPPAQIVGGEGKDVLEGRARVITDGGQDVTSEFLKGAEEALRVAKLVGAAEAILKERSPSCGSSMIYDGSFTGKKKSGRGVTAALLEENGIRVRSEETYQKS</sequence>
<organism evidence="1 2">
    <name type="scientific">Effusibacillus consociatus</name>
    <dbReference type="NCBI Taxonomy" id="1117041"/>
    <lineage>
        <taxon>Bacteria</taxon>
        <taxon>Bacillati</taxon>
        <taxon>Bacillota</taxon>
        <taxon>Bacilli</taxon>
        <taxon>Bacillales</taxon>
        <taxon>Alicyclobacillaceae</taxon>
        <taxon>Effusibacillus</taxon>
    </lineage>
</organism>
<evidence type="ECO:0000313" key="2">
    <source>
        <dbReference type="Proteomes" id="UP001596002"/>
    </source>
</evidence>
<dbReference type="PANTHER" id="PTHR30087:SF1">
    <property type="entry name" value="HYPOTHETICAL CYTOSOLIC PROTEIN"/>
    <property type="match status" value="1"/>
</dbReference>
<comment type="caution">
    <text evidence="1">The sequence shown here is derived from an EMBL/GenBank/DDBJ whole genome shotgun (WGS) entry which is preliminary data.</text>
</comment>
<keyword evidence="2" id="KW-1185">Reference proteome</keyword>